<feature type="domain" description="Response regulatory" evidence="3">
    <location>
        <begin position="179"/>
        <end position="302"/>
    </location>
</feature>
<dbReference type="PROSITE" id="PS50110">
    <property type="entry name" value="RESPONSE_REGULATORY"/>
    <property type="match status" value="1"/>
</dbReference>
<dbReference type="InterPro" id="IPR001789">
    <property type="entry name" value="Sig_transdc_resp-reg_receiver"/>
</dbReference>
<comment type="caution">
    <text evidence="2">Lacks conserved residue(s) required for the propagation of feature annotation.</text>
</comment>
<dbReference type="AlphaFoldDB" id="A0A2N3LFM9"/>
<dbReference type="SMART" id="SM00448">
    <property type="entry name" value="REC"/>
    <property type="match status" value="1"/>
</dbReference>
<evidence type="ECO:0000256" key="1">
    <source>
        <dbReference type="ARBA" id="ARBA00022553"/>
    </source>
</evidence>
<dbReference type="EMBL" id="PIQO01000018">
    <property type="protein sequence ID" value="PKR83421.1"/>
    <property type="molecule type" value="Genomic_DNA"/>
</dbReference>
<dbReference type="PANTHER" id="PTHR44591">
    <property type="entry name" value="STRESS RESPONSE REGULATOR PROTEIN 1"/>
    <property type="match status" value="1"/>
</dbReference>
<dbReference type="InterPro" id="IPR043128">
    <property type="entry name" value="Rev_trsase/Diguanyl_cyclase"/>
</dbReference>
<evidence type="ECO:0000313" key="5">
    <source>
        <dbReference type="Proteomes" id="UP000233440"/>
    </source>
</evidence>
<keyword evidence="5" id="KW-1185">Reference proteome</keyword>
<dbReference type="Proteomes" id="UP000233440">
    <property type="component" value="Unassembled WGS sequence"/>
</dbReference>
<evidence type="ECO:0000313" key="4">
    <source>
        <dbReference type="EMBL" id="PKR83421.1"/>
    </source>
</evidence>
<proteinExistence type="predicted"/>
<accession>A0A2N3LFM9</accession>
<evidence type="ECO:0000259" key="3">
    <source>
        <dbReference type="PROSITE" id="PS50110"/>
    </source>
</evidence>
<dbReference type="InterPro" id="IPR011006">
    <property type="entry name" value="CheY-like_superfamily"/>
</dbReference>
<keyword evidence="1" id="KW-0597">Phosphoprotein</keyword>
<evidence type="ECO:0000256" key="2">
    <source>
        <dbReference type="PROSITE-ProRule" id="PRU00169"/>
    </source>
</evidence>
<dbReference type="OrthoDB" id="9759607at2"/>
<dbReference type="Gene3D" id="3.40.50.2300">
    <property type="match status" value="1"/>
</dbReference>
<dbReference type="PANTHER" id="PTHR44591:SF3">
    <property type="entry name" value="RESPONSE REGULATORY DOMAIN-CONTAINING PROTEIN"/>
    <property type="match status" value="1"/>
</dbReference>
<dbReference type="GO" id="GO:0000160">
    <property type="term" value="P:phosphorelay signal transduction system"/>
    <property type="evidence" value="ECO:0007669"/>
    <property type="project" value="InterPro"/>
</dbReference>
<comment type="caution">
    <text evidence="4">The sequence shown here is derived from an EMBL/GenBank/DDBJ whole genome shotgun (WGS) entry which is preliminary data.</text>
</comment>
<dbReference type="SUPFAM" id="SSF52172">
    <property type="entry name" value="CheY-like"/>
    <property type="match status" value="1"/>
</dbReference>
<organism evidence="4 5">
    <name type="scientific">Heyndrickxia camelliae</name>
    <dbReference type="NCBI Taxonomy" id="1707093"/>
    <lineage>
        <taxon>Bacteria</taxon>
        <taxon>Bacillati</taxon>
        <taxon>Bacillota</taxon>
        <taxon>Bacilli</taxon>
        <taxon>Bacillales</taxon>
        <taxon>Bacillaceae</taxon>
        <taxon>Heyndrickxia</taxon>
    </lineage>
</organism>
<name>A0A2N3LFM9_9BACI</name>
<dbReference type="Pfam" id="PF00072">
    <property type="entry name" value="Response_reg"/>
    <property type="match status" value="1"/>
</dbReference>
<sequence length="307" mass="35640">MNASVVENGSLETNGLLLDLENVKYLFNVLKANVIRSRTTITAIFIAIHDSVDFFDEEADQIQAEVTKFLQSTIRQTDLLFPLERPGLAWGVILSQSGEREAKAFFQRLHAQVKDKSTFLFQRFDLSFSASIAEIGTSDVSFEALLESGYNELINGLQKGAWQIEYVPLFKERKIETIRVSILEENDIFRHVLQTSIEGLPLEGFQLELRTFQDGYEFMESDWYHSSHTHIVIMNDTLPRKNGLEVLHALRLLPNNKRFTIFMMTKMNSEDNMIYAYEKGVDEYLNKPFNIRLFEAKMKRIFKRLWS</sequence>
<dbReference type="InterPro" id="IPR050595">
    <property type="entry name" value="Bact_response_regulator"/>
</dbReference>
<reference evidence="4 5" key="1">
    <citation type="submission" date="2017-11" db="EMBL/GenBank/DDBJ databases">
        <title>Bacillus camelliae sp. nov., isolated from pu'er tea.</title>
        <authorList>
            <person name="Niu L."/>
        </authorList>
    </citation>
    <scope>NUCLEOTIDE SEQUENCE [LARGE SCALE GENOMIC DNA]</scope>
    <source>
        <strain evidence="4 5">7578-1</strain>
    </source>
</reference>
<dbReference type="RefSeq" id="WP_101355762.1">
    <property type="nucleotide sequence ID" value="NZ_PIQO01000018.1"/>
</dbReference>
<protein>
    <submittedName>
        <fullName evidence="4">Response regulator</fullName>
    </submittedName>
</protein>
<dbReference type="Gene3D" id="3.30.70.270">
    <property type="match status" value="1"/>
</dbReference>
<gene>
    <name evidence="4" type="ORF">CWO92_18835</name>
</gene>